<reference evidence="3" key="3">
    <citation type="submission" date="2025-09" db="UniProtKB">
        <authorList>
            <consortium name="Ensembl"/>
        </authorList>
    </citation>
    <scope>IDENTIFICATION</scope>
</reference>
<protein>
    <submittedName>
        <fullName evidence="3">Gastrulation brain homeobox 2</fullName>
    </submittedName>
</protein>
<dbReference type="PANTHER" id="PTHR24334">
    <property type="entry name" value="HOMEOBOX PROTEIN GBX"/>
    <property type="match status" value="1"/>
</dbReference>
<dbReference type="GO" id="GO:0021884">
    <property type="term" value="P:forebrain neuron development"/>
    <property type="evidence" value="ECO:0007669"/>
    <property type="project" value="Ensembl"/>
</dbReference>
<evidence type="ECO:0000313" key="4">
    <source>
        <dbReference type="Proteomes" id="UP000001646"/>
    </source>
</evidence>
<dbReference type="PANTHER" id="PTHR24334:SF3">
    <property type="entry name" value="HOMEOBOX PROTEIN GBX-2"/>
    <property type="match status" value="1"/>
</dbReference>
<dbReference type="GO" id="GO:0021555">
    <property type="term" value="P:midbrain-hindbrain boundary morphogenesis"/>
    <property type="evidence" value="ECO:0007669"/>
    <property type="project" value="Ensembl"/>
</dbReference>
<dbReference type="GO" id="GO:0005634">
    <property type="term" value="C:nucleus"/>
    <property type="evidence" value="ECO:0007669"/>
    <property type="project" value="UniProtKB-SubCell"/>
</dbReference>
<dbReference type="GO" id="GO:0001228">
    <property type="term" value="F:DNA-binding transcription activator activity, RNA polymerase II-specific"/>
    <property type="evidence" value="ECO:0007669"/>
    <property type="project" value="Ensembl"/>
</dbReference>
<sequence length="185" mass="18888">MSAAFPPSLMMMPRPLGNFLIGEPPTPPLAGATLVYPGYPHVHAPNRPVVLPPPPPPPPTPPLPLPSGFCSSLAQGMALTSSLMAALPAFATAAAPQHPQQQQHQDAARKFAPGPFEKAGGGQGEGDDGTKAFLAKEGSLLAFAAASEALQASLGECGVTSWATQSNSLPRSRKTVFKGGHPASA</sequence>
<dbReference type="GO" id="GO:0021568">
    <property type="term" value="P:rhombomere 2 development"/>
    <property type="evidence" value="ECO:0007669"/>
    <property type="project" value="Ensembl"/>
</dbReference>
<dbReference type="InParanoid" id="G1KK11"/>
<dbReference type="GO" id="GO:0021549">
    <property type="term" value="P:cerebellum development"/>
    <property type="evidence" value="ECO:0007669"/>
    <property type="project" value="Ensembl"/>
</dbReference>
<gene>
    <name evidence="3" type="primary">GBX2</name>
</gene>
<dbReference type="GO" id="GO:0042472">
    <property type="term" value="P:inner ear morphogenesis"/>
    <property type="evidence" value="ECO:0007669"/>
    <property type="project" value="Ensembl"/>
</dbReference>
<evidence type="ECO:0000313" key="3">
    <source>
        <dbReference type="Ensembl" id="ENSACAP00000010172.3"/>
    </source>
</evidence>
<evidence type="ECO:0000256" key="2">
    <source>
        <dbReference type="SAM" id="MobiDB-lite"/>
    </source>
</evidence>
<accession>G1KK11</accession>
<dbReference type="Bgee" id="ENSACAG00000010361">
    <property type="expression patterns" value="Expressed in brain and 2 other cell types or tissues"/>
</dbReference>
<proteinExistence type="predicted"/>
<feature type="region of interest" description="Disordered" evidence="2">
    <location>
        <begin position="164"/>
        <end position="185"/>
    </location>
</feature>
<dbReference type="GO" id="GO:0001569">
    <property type="term" value="P:branching involved in blood vessel morphogenesis"/>
    <property type="evidence" value="ECO:0007669"/>
    <property type="project" value="Ensembl"/>
</dbReference>
<dbReference type="GO" id="GO:0021794">
    <property type="term" value="P:thalamus development"/>
    <property type="evidence" value="ECO:0007669"/>
    <property type="project" value="Ensembl"/>
</dbReference>
<dbReference type="GO" id="GO:0061629">
    <property type="term" value="F:RNA polymerase II-specific DNA-binding transcription factor binding"/>
    <property type="evidence" value="ECO:0007669"/>
    <property type="project" value="Ensembl"/>
</dbReference>
<dbReference type="AlphaFoldDB" id="G1KK11"/>
<dbReference type="STRING" id="28377.ENSACAP00000010172"/>
<dbReference type="GeneTree" id="ENSGT00940000154365"/>
<reference evidence="3 4" key="1">
    <citation type="submission" date="2009-12" db="EMBL/GenBank/DDBJ databases">
        <title>The Genome Sequence of Anolis carolinensis (Green Anole Lizard).</title>
        <authorList>
            <consortium name="The Genome Sequencing Platform"/>
            <person name="Di Palma F."/>
            <person name="Alfoldi J."/>
            <person name="Heiman D."/>
            <person name="Young S."/>
            <person name="Grabherr M."/>
            <person name="Johnson J."/>
            <person name="Lander E.S."/>
            <person name="Lindblad-Toh K."/>
        </authorList>
    </citation>
    <scope>NUCLEOTIDE SEQUENCE [LARGE SCALE GENOMIC DNA]</scope>
    <source>
        <strain evidence="3 4">JBL SC #1</strain>
    </source>
</reference>
<name>G1KK11_ANOCA</name>
<comment type="subcellular location">
    <subcellularLocation>
        <location evidence="1">Nucleus</location>
    </subcellularLocation>
</comment>
<organism evidence="3 4">
    <name type="scientific">Anolis carolinensis</name>
    <name type="common">Green anole</name>
    <name type="synonym">American chameleon</name>
    <dbReference type="NCBI Taxonomy" id="28377"/>
    <lineage>
        <taxon>Eukaryota</taxon>
        <taxon>Metazoa</taxon>
        <taxon>Chordata</taxon>
        <taxon>Craniata</taxon>
        <taxon>Vertebrata</taxon>
        <taxon>Euteleostomi</taxon>
        <taxon>Lepidosauria</taxon>
        <taxon>Squamata</taxon>
        <taxon>Bifurcata</taxon>
        <taxon>Unidentata</taxon>
        <taxon>Episquamata</taxon>
        <taxon>Toxicofera</taxon>
        <taxon>Iguania</taxon>
        <taxon>Dactyloidae</taxon>
        <taxon>Anolis</taxon>
    </lineage>
</organism>
<dbReference type="InterPro" id="IPR042982">
    <property type="entry name" value="GBX-1/2"/>
</dbReference>
<keyword evidence="4" id="KW-1185">Reference proteome</keyword>
<dbReference type="GO" id="GO:0021930">
    <property type="term" value="P:cerebellar granule cell precursor proliferation"/>
    <property type="evidence" value="ECO:0007669"/>
    <property type="project" value="Ensembl"/>
</dbReference>
<feature type="region of interest" description="Disordered" evidence="2">
    <location>
        <begin position="95"/>
        <end position="131"/>
    </location>
</feature>
<dbReference type="HOGENOM" id="CLU_052189_0_0_1"/>
<dbReference type="Proteomes" id="UP000001646">
    <property type="component" value="Chromosome 1"/>
</dbReference>
<dbReference type="GO" id="GO:0007411">
    <property type="term" value="P:axon guidance"/>
    <property type="evidence" value="ECO:0007669"/>
    <property type="project" value="Ensembl"/>
</dbReference>
<reference evidence="3" key="2">
    <citation type="submission" date="2025-08" db="UniProtKB">
        <authorList>
            <consortium name="Ensembl"/>
        </authorList>
    </citation>
    <scope>IDENTIFICATION</scope>
</reference>
<dbReference type="GO" id="GO:0048483">
    <property type="term" value="P:autonomic nervous system development"/>
    <property type="evidence" value="ECO:0007669"/>
    <property type="project" value="Ensembl"/>
</dbReference>
<dbReference type="GO" id="GO:0000979">
    <property type="term" value="F:RNA polymerase II core promoter sequence-specific DNA binding"/>
    <property type="evidence" value="ECO:0007669"/>
    <property type="project" value="Ensembl"/>
</dbReference>
<dbReference type="Ensembl" id="ENSACAT00000010382.3">
    <property type="protein sequence ID" value="ENSACAP00000010172.3"/>
    <property type="gene ID" value="ENSACAG00000010361.3"/>
</dbReference>
<feature type="compositionally biased region" description="Low complexity" evidence="2">
    <location>
        <begin position="95"/>
        <end position="105"/>
    </location>
</feature>
<dbReference type="eggNOG" id="KOG0489">
    <property type="taxonomic scope" value="Eukaryota"/>
</dbReference>
<dbReference type="GO" id="GO:0001755">
    <property type="term" value="P:neural crest cell migration"/>
    <property type="evidence" value="ECO:0007669"/>
    <property type="project" value="Ensembl"/>
</dbReference>
<evidence type="ECO:0000256" key="1">
    <source>
        <dbReference type="ARBA" id="ARBA00004123"/>
    </source>
</evidence>